<evidence type="ECO:0000313" key="9">
    <source>
        <dbReference type="Proteomes" id="UP000216057"/>
    </source>
</evidence>
<feature type="domain" description="Major facilitator superfamily (MFS) profile" evidence="6">
    <location>
        <begin position="41"/>
        <end position="442"/>
    </location>
</feature>
<dbReference type="EMBL" id="MWWZ01000013">
    <property type="protein sequence ID" value="OZG65024.1"/>
    <property type="molecule type" value="Genomic_DNA"/>
</dbReference>
<evidence type="ECO:0000256" key="5">
    <source>
        <dbReference type="SAM" id="Phobius"/>
    </source>
</evidence>
<name>A0A261G0Q4_9BIFI</name>
<keyword evidence="2 5" id="KW-0812">Transmembrane</keyword>
<reference evidence="8 10" key="2">
    <citation type="submission" date="2020-10" db="EMBL/GenBank/DDBJ databases">
        <title>Genome sequencing of Bifidobacterium eulemuris_DSMZ_100216.</title>
        <authorList>
            <person name="Kim J."/>
        </authorList>
    </citation>
    <scope>NUCLEOTIDE SEQUENCE [LARGE SCALE GENOMIC DNA]</scope>
    <source>
        <strain evidence="8 10">DSM 100216</strain>
    </source>
</reference>
<feature type="transmembrane region" description="Helical" evidence="5">
    <location>
        <begin position="329"/>
        <end position="348"/>
    </location>
</feature>
<evidence type="ECO:0000256" key="4">
    <source>
        <dbReference type="ARBA" id="ARBA00023136"/>
    </source>
</evidence>
<evidence type="ECO:0000313" key="8">
    <source>
        <dbReference type="EMBL" id="QOL32844.1"/>
    </source>
</evidence>
<feature type="transmembrane region" description="Helical" evidence="5">
    <location>
        <begin position="295"/>
        <end position="317"/>
    </location>
</feature>
<evidence type="ECO:0000256" key="1">
    <source>
        <dbReference type="ARBA" id="ARBA00004651"/>
    </source>
</evidence>
<dbReference type="InterPro" id="IPR005829">
    <property type="entry name" value="Sugar_transporter_CS"/>
</dbReference>
<feature type="transmembrane region" description="Helical" evidence="5">
    <location>
        <begin position="417"/>
        <end position="438"/>
    </location>
</feature>
<dbReference type="SUPFAM" id="SSF103473">
    <property type="entry name" value="MFS general substrate transporter"/>
    <property type="match status" value="1"/>
</dbReference>
<dbReference type="KEGG" id="beu:BE0216_10655"/>
<feature type="transmembrane region" description="Helical" evidence="5">
    <location>
        <begin position="207"/>
        <end position="226"/>
    </location>
</feature>
<feature type="transmembrane region" description="Helical" evidence="5">
    <location>
        <begin position="83"/>
        <end position="105"/>
    </location>
</feature>
<evidence type="ECO:0000313" key="10">
    <source>
        <dbReference type="Proteomes" id="UP000593943"/>
    </source>
</evidence>
<keyword evidence="4 5" id="KW-0472">Membrane</keyword>
<keyword evidence="10" id="KW-1185">Reference proteome</keyword>
<feature type="transmembrane region" description="Helical" evidence="5">
    <location>
        <begin position="263"/>
        <end position="283"/>
    </location>
</feature>
<dbReference type="GO" id="GO:0022857">
    <property type="term" value="F:transmembrane transporter activity"/>
    <property type="evidence" value="ECO:0007669"/>
    <property type="project" value="InterPro"/>
</dbReference>
<dbReference type="AlphaFoldDB" id="A0A261G0Q4"/>
<dbReference type="InterPro" id="IPR020846">
    <property type="entry name" value="MFS_dom"/>
</dbReference>
<dbReference type="GO" id="GO:0005886">
    <property type="term" value="C:plasma membrane"/>
    <property type="evidence" value="ECO:0007669"/>
    <property type="project" value="UniProtKB-SubCell"/>
</dbReference>
<accession>A0A261G0Q4</accession>
<dbReference type="PANTHER" id="PTHR23528:SF1">
    <property type="entry name" value="MAJOR FACILITATOR SUPERFAMILY (MFS) PROFILE DOMAIN-CONTAINING PROTEIN"/>
    <property type="match status" value="1"/>
</dbReference>
<dbReference type="Proteomes" id="UP000216057">
    <property type="component" value="Unassembled WGS sequence"/>
</dbReference>
<dbReference type="Pfam" id="PF07690">
    <property type="entry name" value="MFS_1"/>
    <property type="match status" value="1"/>
</dbReference>
<gene>
    <name evidence="8" type="ORF">BE0216_10655</name>
    <name evidence="7" type="ORF">BEUL_2034</name>
</gene>
<evidence type="ECO:0000256" key="3">
    <source>
        <dbReference type="ARBA" id="ARBA00022989"/>
    </source>
</evidence>
<keyword evidence="3 5" id="KW-1133">Transmembrane helix</keyword>
<dbReference type="InterPro" id="IPR036259">
    <property type="entry name" value="MFS_trans_sf"/>
</dbReference>
<dbReference type="Gene3D" id="1.20.1250.20">
    <property type="entry name" value="MFS general substrate transporter like domains"/>
    <property type="match status" value="2"/>
</dbReference>
<dbReference type="OrthoDB" id="7584869at2"/>
<evidence type="ECO:0000259" key="6">
    <source>
        <dbReference type="PROSITE" id="PS50850"/>
    </source>
</evidence>
<feature type="transmembrane region" description="Helical" evidence="5">
    <location>
        <begin position="42"/>
        <end position="63"/>
    </location>
</feature>
<evidence type="ECO:0000256" key="2">
    <source>
        <dbReference type="ARBA" id="ARBA00022692"/>
    </source>
</evidence>
<evidence type="ECO:0000313" key="7">
    <source>
        <dbReference type="EMBL" id="OZG65024.1"/>
    </source>
</evidence>
<proteinExistence type="predicted"/>
<dbReference type="RefSeq" id="WP_094637542.1">
    <property type="nucleotide sequence ID" value="NZ_CP062938.1"/>
</dbReference>
<feature type="transmembrane region" description="Helical" evidence="5">
    <location>
        <begin position="117"/>
        <end position="135"/>
    </location>
</feature>
<dbReference type="EMBL" id="CP062938">
    <property type="protein sequence ID" value="QOL32844.1"/>
    <property type="molecule type" value="Genomic_DNA"/>
</dbReference>
<organism evidence="7 9">
    <name type="scientific">Bifidobacterium eulemuris</name>
    <dbReference type="NCBI Taxonomy" id="1765219"/>
    <lineage>
        <taxon>Bacteria</taxon>
        <taxon>Bacillati</taxon>
        <taxon>Actinomycetota</taxon>
        <taxon>Actinomycetes</taxon>
        <taxon>Bifidobacteriales</taxon>
        <taxon>Bifidobacteriaceae</taxon>
        <taxon>Bifidobacterium</taxon>
    </lineage>
</organism>
<protein>
    <submittedName>
        <fullName evidence="7">MFS transporter</fullName>
    </submittedName>
</protein>
<feature type="transmembrane region" description="Helical" evidence="5">
    <location>
        <begin position="392"/>
        <end position="411"/>
    </location>
</feature>
<dbReference type="InterPro" id="IPR011701">
    <property type="entry name" value="MFS"/>
</dbReference>
<dbReference type="Proteomes" id="UP000593943">
    <property type="component" value="Chromosome"/>
</dbReference>
<sequence>MTSESTATIDPRLQAHYDAIAAAERDHTLSPETGKPVSKPTLFRFGAGFIIFGLLWMSGLGIVSSALLPEHLKTVEGIAPEALVSIINSFTAVASLVSNLLFGNFSDRSRSRFGRRTPFILGGAVLGGVTLFATGMTTNPVIITIVYCACMFGLNCMLAPMVAMISDRIPMGVRGTMSAFYGAGASIGSPIGTLIGSYFILNRAPGFVLAGVLMFLGGVIAVIIIPKEGSAEYLPKDEGTLKDVLMSFRPPKFSGAHDFYKAFAGRLCMLLSYQMIAVYQLYIFEKYVGLSVADAGVALATMSVILMVVSLAGSIVSGPISDFIGRRKVPVVVASVLFAIGTAMPWIMPTTMGMFLYAGIAGFGYGVYSSVDQALNVDVLPSKEEAGKDLGILNLATTIGQMLGPVVMGVITLNLSYAAAFPISIFFALLGCVFILMIKGVK</sequence>
<reference evidence="7 9" key="1">
    <citation type="journal article" date="2017" name="BMC Genomics">
        <title>Comparative genomic and phylogenomic analyses of the Bifidobacteriaceae family.</title>
        <authorList>
            <person name="Lugli G.A."/>
            <person name="Milani C."/>
            <person name="Turroni F."/>
            <person name="Duranti S."/>
            <person name="Mancabelli L."/>
            <person name="Mangifesta M."/>
            <person name="Ferrario C."/>
            <person name="Modesto M."/>
            <person name="Mattarelli P."/>
            <person name="Jiri K."/>
            <person name="van Sinderen D."/>
            <person name="Ventura M."/>
        </authorList>
    </citation>
    <scope>NUCLEOTIDE SEQUENCE [LARGE SCALE GENOMIC DNA]</scope>
    <source>
        <strain evidence="7 9">DSM 100216</strain>
    </source>
</reference>
<feature type="transmembrane region" description="Helical" evidence="5">
    <location>
        <begin position="141"/>
        <end position="166"/>
    </location>
</feature>
<dbReference type="PROSITE" id="PS50850">
    <property type="entry name" value="MFS"/>
    <property type="match status" value="1"/>
</dbReference>
<dbReference type="PANTHER" id="PTHR23528">
    <property type="match status" value="1"/>
</dbReference>
<feature type="transmembrane region" description="Helical" evidence="5">
    <location>
        <begin position="354"/>
        <end position="371"/>
    </location>
</feature>
<feature type="transmembrane region" description="Helical" evidence="5">
    <location>
        <begin position="178"/>
        <end position="201"/>
    </location>
</feature>
<dbReference type="PROSITE" id="PS00216">
    <property type="entry name" value="SUGAR_TRANSPORT_1"/>
    <property type="match status" value="1"/>
</dbReference>
<comment type="subcellular location">
    <subcellularLocation>
        <location evidence="1">Cell membrane</location>
        <topology evidence="1">Multi-pass membrane protein</topology>
    </subcellularLocation>
</comment>